<evidence type="ECO:0000313" key="2">
    <source>
        <dbReference type="EMBL" id="ABC32958.1"/>
    </source>
</evidence>
<evidence type="ECO:0000259" key="1">
    <source>
        <dbReference type="Pfam" id="PF04321"/>
    </source>
</evidence>
<dbReference type="SUPFAM" id="SSF51735">
    <property type="entry name" value="NAD(P)-binding Rossmann-fold domains"/>
    <property type="match status" value="1"/>
</dbReference>
<dbReference type="InterPro" id="IPR036291">
    <property type="entry name" value="NAD(P)-bd_dom_sf"/>
</dbReference>
<dbReference type="EMBL" id="CP000155">
    <property type="protein sequence ID" value="ABC32958.1"/>
    <property type="molecule type" value="Genomic_DNA"/>
</dbReference>
<dbReference type="STRING" id="349521.HCH_06311"/>
<dbReference type="OrthoDB" id="9808276at2"/>
<feature type="domain" description="RmlD-like substrate binding" evidence="1">
    <location>
        <begin position="99"/>
        <end position="282"/>
    </location>
</feature>
<dbReference type="GO" id="GO:0004029">
    <property type="term" value="F:aldehyde dehydrogenase (NAD+) activity"/>
    <property type="evidence" value="ECO:0007669"/>
    <property type="project" value="TreeGrafter"/>
</dbReference>
<dbReference type="GO" id="GO:0005737">
    <property type="term" value="C:cytoplasm"/>
    <property type="evidence" value="ECO:0007669"/>
    <property type="project" value="TreeGrafter"/>
</dbReference>
<dbReference type="Proteomes" id="UP000000238">
    <property type="component" value="Chromosome"/>
</dbReference>
<dbReference type="AlphaFoldDB" id="Q2S8R6"/>
<organism evidence="2 3">
    <name type="scientific">Hahella chejuensis (strain KCTC 2396)</name>
    <dbReference type="NCBI Taxonomy" id="349521"/>
    <lineage>
        <taxon>Bacteria</taxon>
        <taxon>Pseudomonadati</taxon>
        <taxon>Pseudomonadota</taxon>
        <taxon>Gammaproteobacteria</taxon>
        <taxon>Oceanospirillales</taxon>
        <taxon>Hahellaceae</taxon>
        <taxon>Hahella</taxon>
    </lineage>
</organism>
<evidence type="ECO:0000313" key="3">
    <source>
        <dbReference type="Proteomes" id="UP000000238"/>
    </source>
</evidence>
<protein>
    <submittedName>
        <fullName evidence="2">Nucleoside-diphosphate-sugar epimerase</fullName>
    </submittedName>
</protein>
<gene>
    <name evidence="2" type="ordered locus">HCH_06311</name>
</gene>
<dbReference type="eggNOG" id="COG0451">
    <property type="taxonomic scope" value="Bacteria"/>
</dbReference>
<accession>Q2S8R6</accession>
<dbReference type="HOGENOM" id="CLU_007383_11_2_6"/>
<dbReference type="PANTHER" id="PTHR48079:SF6">
    <property type="entry name" value="NAD(P)-BINDING DOMAIN-CONTAINING PROTEIN-RELATED"/>
    <property type="match status" value="1"/>
</dbReference>
<keyword evidence="3" id="KW-1185">Reference proteome</keyword>
<name>Q2S8R6_HAHCH</name>
<sequence length="293" mass="32496">MHQPRLLLLGFGALNRQVAARLHDRFDILAVSRTPQQPEGVAHYALDLEQDALDDLPDDIDVAIYCLTPSAFTPEGYEAVYVKSLQRVLERLRSSSIRRLLFVSSTSVYGQENDEWVDEDSVTEPSGFSGATLLKAESLLADSDIATTVVRFSGIYGAGRTRLLQQALDGQVALSGPSGYTNRIHEQDAVGVLCHLTELAADKPLQSCYLASDCEPVRMHEVAQWIREQACSRVECAPEAAPAQQKRRAGSKRCANQRLRASGFHFRYPTFREGYGEMIEAYIAESGRENSKE</sequence>
<dbReference type="InterPro" id="IPR029903">
    <property type="entry name" value="RmlD-like-bd"/>
</dbReference>
<dbReference type="PANTHER" id="PTHR48079">
    <property type="entry name" value="PROTEIN YEEZ"/>
    <property type="match status" value="1"/>
</dbReference>
<dbReference type="KEGG" id="hch:HCH_06311"/>
<proteinExistence type="predicted"/>
<dbReference type="Gene3D" id="3.40.50.720">
    <property type="entry name" value="NAD(P)-binding Rossmann-like Domain"/>
    <property type="match status" value="1"/>
</dbReference>
<dbReference type="Pfam" id="PF04321">
    <property type="entry name" value="RmlD_sub_bind"/>
    <property type="match status" value="1"/>
</dbReference>
<dbReference type="RefSeq" id="WP_011400014.1">
    <property type="nucleotide sequence ID" value="NC_007645.1"/>
</dbReference>
<dbReference type="InterPro" id="IPR051783">
    <property type="entry name" value="NAD(P)-dependent_oxidoreduct"/>
</dbReference>
<reference evidence="2 3" key="1">
    <citation type="journal article" date="2005" name="Nucleic Acids Res.">
        <title>Genomic blueprint of Hahella chejuensis, a marine microbe producing an algicidal agent.</title>
        <authorList>
            <person name="Jeong H."/>
            <person name="Yim J.H."/>
            <person name="Lee C."/>
            <person name="Choi S.-H."/>
            <person name="Park Y.K."/>
            <person name="Yoon S.H."/>
            <person name="Hur C.-G."/>
            <person name="Kang H.-Y."/>
            <person name="Kim D."/>
            <person name="Lee H.H."/>
            <person name="Park K.H."/>
            <person name="Park S.-H."/>
            <person name="Park H.-S."/>
            <person name="Lee H.K."/>
            <person name="Oh T.K."/>
            <person name="Kim J.F."/>
        </authorList>
    </citation>
    <scope>NUCLEOTIDE SEQUENCE [LARGE SCALE GENOMIC DNA]</scope>
    <source>
        <strain evidence="2 3">KCTC 2396</strain>
    </source>
</reference>